<evidence type="ECO:0000313" key="1">
    <source>
        <dbReference type="EMBL" id="RSE21985.1"/>
    </source>
</evidence>
<organism evidence="1 2">
    <name type="scientific">Atlantibacter subterraneus</name>
    <dbReference type="NCBI Taxonomy" id="255519"/>
    <lineage>
        <taxon>Bacteria</taxon>
        <taxon>Pseudomonadati</taxon>
        <taxon>Pseudomonadota</taxon>
        <taxon>Gammaproteobacteria</taxon>
        <taxon>Enterobacterales</taxon>
        <taxon>Enterobacteriaceae</taxon>
        <taxon>Atlantibacter</taxon>
    </lineage>
</organism>
<accession>A0A427UNN4</accession>
<sequence length="60" mass="7282">MALRWLTNFERCQTIINVWQRLLAIYRDYVTCCARQCHACLLCFFVMHLVSCLRERREAL</sequence>
<protein>
    <submittedName>
        <fullName evidence="1">Uncharacterized protein</fullName>
    </submittedName>
</protein>
<name>A0A427UNN4_9ENTR</name>
<comment type="caution">
    <text evidence="1">The sequence shown here is derived from an EMBL/GenBank/DDBJ whole genome shotgun (WGS) entry which is preliminary data.</text>
</comment>
<gene>
    <name evidence="1" type="ORF">EGT71_22215</name>
</gene>
<dbReference type="EMBL" id="RHXB01000021">
    <property type="protein sequence ID" value="RSE21985.1"/>
    <property type="molecule type" value="Genomic_DNA"/>
</dbReference>
<evidence type="ECO:0000313" key="2">
    <source>
        <dbReference type="Proteomes" id="UP000275331"/>
    </source>
</evidence>
<reference evidence="1 2" key="1">
    <citation type="submission" date="2018-10" db="EMBL/GenBank/DDBJ databases">
        <title>Transmission dynamics of multidrug resistant bacteria on intensive care unit surfaces.</title>
        <authorList>
            <person name="D'Souza A.W."/>
            <person name="Potter R.F."/>
            <person name="Wallace M."/>
            <person name="Shupe A."/>
            <person name="Patel S."/>
            <person name="Sun S."/>
            <person name="Gul D."/>
            <person name="Kwon J.H."/>
            <person name="Andleeb S."/>
            <person name="Burnham C.-A.D."/>
            <person name="Dantas G."/>
        </authorList>
    </citation>
    <scope>NUCLEOTIDE SEQUENCE [LARGE SCALE GENOMIC DNA]</scope>
    <source>
        <strain evidence="1 2">AS_373</strain>
    </source>
</reference>
<proteinExistence type="predicted"/>
<dbReference type="Proteomes" id="UP000275331">
    <property type="component" value="Unassembled WGS sequence"/>
</dbReference>
<dbReference type="AlphaFoldDB" id="A0A427UNN4"/>